<gene>
    <name evidence="7" type="ORF">SAMN02745136_00600</name>
</gene>
<dbReference type="SUPFAM" id="SSF158472">
    <property type="entry name" value="HAMP domain-like"/>
    <property type="match status" value="1"/>
</dbReference>
<dbReference type="SMART" id="SM00387">
    <property type="entry name" value="HATPase_c"/>
    <property type="match status" value="1"/>
</dbReference>
<keyword evidence="2" id="KW-0597">Phosphoprotein</keyword>
<keyword evidence="4 7" id="KW-0418">Kinase</keyword>
<dbReference type="InterPro" id="IPR036890">
    <property type="entry name" value="HATPase_C_sf"/>
</dbReference>
<evidence type="ECO:0000256" key="4">
    <source>
        <dbReference type="ARBA" id="ARBA00022777"/>
    </source>
</evidence>
<keyword evidence="8" id="KW-1185">Reference proteome</keyword>
<dbReference type="Gene3D" id="3.30.565.10">
    <property type="entry name" value="Histidine kinase-like ATPase, C-terminal domain"/>
    <property type="match status" value="1"/>
</dbReference>
<evidence type="ECO:0000256" key="1">
    <source>
        <dbReference type="ARBA" id="ARBA00004370"/>
    </source>
</evidence>
<dbReference type="Pfam" id="PF06580">
    <property type="entry name" value="His_kinase"/>
    <property type="match status" value="1"/>
</dbReference>
<reference evidence="7 8" key="1">
    <citation type="submission" date="2016-11" db="EMBL/GenBank/DDBJ databases">
        <authorList>
            <person name="Jaros S."/>
            <person name="Januszkiewicz K."/>
            <person name="Wedrychowicz H."/>
        </authorList>
    </citation>
    <scope>NUCLEOTIDE SEQUENCE [LARGE SCALE GENOMIC DNA]</scope>
    <source>
        <strain evidence="7 8">DSM 15929</strain>
    </source>
</reference>
<sequence length="579" mass="65670">MSFWNKLNLKQKILTVFIPLIVLSILLILTVSVSVIARSSRKETIQNAIDKCTLVGKQAELIISNTTYNIKAFSTSSTLQESIRADYTKDTYGSYLFYSAMHTSVYNIMDIENLISSGYVQTFDNRIYDIKTDKVSYAPDNYMQKEYHYITSMGGQILIRPATDKSVKSAYNISKTLIDIKTGNCLGILSFNIKESLFYQSYSNISDSQEEEFLITDGSGKIISAKNRSLPGKTISSDMLHLIGESKTASRELVYEREKKMAVSVPVGETGYHVICLIPYKSIYQNALELVRILLIIGVLVLITTFFLARFLAESLVWPLQKLTSFAGKVGEGSLDISIELNSSDEIGLLARQFQKMVQNIKQLTQQIYTEQNNKREYELRLLQSQINPHFLYNCLDNITTLIEAGENSTAVNMIHHLGRYYRFILSKGRNIITIKEEIQIVKDYLEIQLIKKPGLFTYDIQAEDTVKDYKILKFLLQPIVENSVIHGFSNCEYNGCIGVSFHVNEKDDIVITIEDNGQGIPQKTLEQIFIPSEVSIPKHFGLSNINERIRLKFGEAYGLTIMPKETGTVITLTFPKML</sequence>
<dbReference type="SMART" id="SM00304">
    <property type="entry name" value="HAMP"/>
    <property type="match status" value="1"/>
</dbReference>
<dbReference type="Proteomes" id="UP000184386">
    <property type="component" value="Unassembled WGS sequence"/>
</dbReference>
<dbReference type="SUPFAM" id="SSF55874">
    <property type="entry name" value="ATPase domain of HSP90 chaperone/DNA topoisomerase II/histidine kinase"/>
    <property type="match status" value="1"/>
</dbReference>
<dbReference type="InterPro" id="IPR003660">
    <property type="entry name" value="HAMP_dom"/>
</dbReference>
<evidence type="ECO:0000313" key="8">
    <source>
        <dbReference type="Proteomes" id="UP000184386"/>
    </source>
</evidence>
<dbReference type="EMBL" id="FRAC01000006">
    <property type="protein sequence ID" value="SHJ63139.1"/>
    <property type="molecule type" value="Genomic_DNA"/>
</dbReference>
<dbReference type="GO" id="GO:0000155">
    <property type="term" value="F:phosphorelay sensor kinase activity"/>
    <property type="evidence" value="ECO:0007669"/>
    <property type="project" value="InterPro"/>
</dbReference>
<evidence type="ECO:0000259" key="6">
    <source>
        <dbReference type="PROSITE" id="PS50885"/>
    </source>
</evidence>
<dbReference type="RefSeq" id="WP_242962347.1">
    <property type="nucleotide sequence ID" value="NZ_FRAC01000006.1"/>
</dbReference>
<evidence type="ECO:0000256" key="2">
    <source>
        <dbReference type="ARBA" id="ARBA00022553"/>
    </source>
</evidence>
<keyword evidence="3" id="KW-0808">Transferase</keyword>
<dbReference type="PANTHER" id="PTHR34220:SF7">
    <property type="entry name" value="SENSOR HISTIDINE KINASE YPDA"/>
    <property type="match status" value="1"/>
</dbReference>
<dbReference type="InterPro" id="IPR050640">
    <property type="entry name" value="Bact_2-comp_sensor_kinase"/>
</dbReference>
<evidence type="ECO:0000256" key="3">
    <source>
        <dbReference type="ARBA" id="ARBA00022679"/>
    </source>
</evidence>
<dbReference type="CDD" id="cd06225">
    <property type="entry name" value="HAMP"/>
    <property type="match status" value="1"/>
</dbReference>
<dbReference type="STRING" id="1121322.SAMN02745136_00600"/>
<dbReference type="InterPro" id="IPR010559">
    <property type="entry name" value="Sig_transdc_His_kin_internal"/>
</dbReference>
<dbReference type="AlphaFoldDB" id="A0A1M6KW32"/>
<dbReference type="PANTHER" id="PTHR34220">
    <property type="entry name" value="SENSOR HISTIDINE KINASE YPDA"/>
    <property type="match status" value="1"/>
</dbReference>
<proteinExistence type="predicted"/>
<keyword evidence="5" id="KW-0812">Transmembrane</keyword>
<keyword evidence="5" id="KW-1133">Transmembrane helix</keyword>
<evidence type="ECO:0000313" key="7">
    <source>
        <dbReference type="EMBL" id="SHJ63139.1"/>
    </source>
</evidence>
<name>A0A1M6KW32_9FIRM</name>
<dbReference type="InterPro" id="IPR003594">
    <property type="entry name" value="HATPase_dom"/>
</dbReference>
<dbReference type="Pfam" id="PF02518">
    <property type="entry name" value="HATPase_c"/>
    <property type="match status" value="1"/>
</dbReference>
<comment type="subcellular location">
    <subcellularLocation>
        <location evidence="1">Membrane</location>
    </subcellularLocation>
</comment>
<keyword evidence="5" id="KW-0472">Membrane</keyword>
<dbReference type="PROSITE" id="PS50885">
    <property type="entry name" value="HAMP"/>
    <property type="match status" value="1"/>
</dbReference>
<dbReference type="Pfam" id="PF00672">
    <property type="entry name" value="HAMP"/>
    <property type="match status" value="1"/>
</dbReference>
<protein>
    <submittedName>
        <fullName evidence="7">Histidine kinase-, DNA gyrase B-, and HSP90-like ATPase</fullName>
    </submittedName>
</protein>
<feature type="domain" description="HAMP" evidence="6">
    <location>
        <begin position="314"/>
        <end position="366"/>
    </location>
</feature>
<accession>A0A1M6KW32</accession>
<dbReference type="GO" id="GO:0016020">
    <property type="term" value="C:membrane"/>
    <property type="evidence" value="ECO:0007669"/>
    <property type="project" value="UniProtKB-SubCell"/>
</dbReference>
<evidence type="ECO:0000256" key="5">
    <source>
        <dbReference type="SAM" id="Phobius"/>
    </source>
</evidence>
<dbReference type="Gene3D" id="3.30.450.20">
    <property type="entry name" value="PAS domain"/>
    <property type="match status" value="1"/>
</dbReference>
<organism evidence="7 8">
    <name type="scientific">Anaerocolumna jejuensis DSM 15929</name>
    <dbReference type="NCBI Taxonomy" id="1121322"/>
    <lineage>
        <taxon>Bacteria</taxon>
        <taxon>Bacillati</taxon>
        <taxon>Bacillota</taxon>
        <taxon>Clostridia</taxon>
        <taxon>Lachnospirales</taxon>
        <taxon>Lachnospiraceae</taxon>
        <taxon>Anaerocolumna</taxon>
    </lineage>
</organism>
<dbReference type="Gene3D" id="1.10.8.500">
    <property type="entry name" value="HAMP domain in histidine kinase"/>
    <property type="match status" value="1"/>
</dbReference>
<feature type="transmembrane region" description="Helical" evidence="5">
    <location>
        <begin position="13"/>
        <end position="37"/>
    </location>
</feature>
<feature type="transmembrane region" description="Helical" evidence="5">
    <location>
        <begin position="290"/>
        <end position="313"/>
    </location>
</feature>